<organism evidence="4 5">
    <name type="scientific">Sunxiuqinia elliptica</name>
    <dbReference type="NCBI Taxonomy" id="655355"/>
    <lineage>
        <taxon>Bacteria</taxon>
        <taxon>Pseudomonadati</taxon>
        <taxon>Bacteroidota</taxon>
        <taxon>Bacteroidia</taxon>
        <taxon>Marinilabiliales</taxon>
        <taxon>Prolixibacteraceae</taxon>
        <taxon>Sunxiuqinia</taxon>
    </lineage>
</organism>
<dbReference type="InterPro" id="IPR051159">
    <property type="entry name" value="Hexapeptide_acetyltransf"/>
</dbReference>
<gene>
    <name evidence="4" type="ORF">DET52_10811</name>
</gene>
<dbReference type="CDD" id="cd05825">
    <property type="entry name" value="LbH_wcaF_like"/>
    <property type="match status" value="1"/>
</dbReference>
<dbReference type="Proteomes" id="UP000294848">
    <property type="component" value="Unassembled WGS sequence"/>
</dbReference>
<name>A0A4R6GU63_9BACT</name>
<dbReference type="SUPFAM" id="SSF51161">
    <property type="entry name" value="Trimeric LpxA-like enzymes"/>
    <property type="match status" value="1"/>
</dbReference>
<dbReference type="AlphaFoldDB" id="A0A4R6GU63"/>
<keyword evidence="3" id="KW-0812">Transmembrane</keyword>
<feature type="transmembrane region" description="Helical" evidence="3">
    <location>
        <begin position="20"/>
        <end position="40"/>
    </location>
</feature>
<dbReference type="Gene3D" id="2.160.10.10">
    <property type="entry name" value="Hexapeptide repeat proteins"/>
    <property type="match status" value="1"/>
</dbReference>
<dbReference type="GO" id="GO:0008374">
    <property type="term" value="F:O-acyltransferase activity"/>
    <property type="evidence" value="ECO:0007669"/>
    <property type="project" value="TreeGrafter"/>
</dbReference>
<protein>
    <submittedName>
        <fullName evidence="4">Putative colanic acid biosynthesis acetyltransferase WcaF</fullName>
    </submittedName>
</protein>
<dbReference type="GO" id="GO:0005829">
    <property type="term" value="C:cytosol"/>
    <property type="evidence" value="ECO:0007669"/>
    <property type="project" value="TreeGrafter"/>
</dbReference>
<comment type="caution">
    <text evidence="4">The sequence shown here is derived from an EMBL/GenBank/DDBJ whole genome shotgun (WGS) entry which is preliminary data.</text>
</comment>
<keyword evidence="2 4" id="KW-0808">Transferase</keyword>
<proteinExistence type="inferred from homology"/>
<evidence type="ECO:0000313" key="5">
    <source>
        <dbReference type="Proteomes" id="UP000294848"/>
    </source>
</evidence>
<dbReference type="RefSeq" id="WP_208111798.1">
    <property type="nucleotide sequence ID" value="NZ_SNWI01000008.1"/>
</dbReference>
<sequence length="183" mass="20636">MSLDINTNRKDQKYSIWELFLRVFWGLGRLIFCLTPRPFFGCRRFILRIFGAKIGKHVHIYPSTTIYFPWNLTIGDWSAIGENALIYNLGPIIIGKKSTISHNAHLCAGTHDYNDPTLPLLKPKIIIDDEVWVAAEAFIGPSVHINEGAVIGARSCVVKDVNAWSVVAGNPAKHIKKRIIRDE</sequence>
<evidence type="ECO:0000313" key="4">
    <source>
        <dbReference type="EMBL" id="TDN98224.1"/>
    </source>
</evidence>
<dbReference type="InterPro" id="IPR011004">
    <property type="entry name" value="Trimer_LpxA-like_sf"/>
</dbReference>
<evidence type="ECO:0000256" key="2">
    <source>
        <dbReference type="ARBA" id="ARBA00022679"/>
    </source>
</evidence>
<evidence type="ECO:0000256" key="1">
    <source>
        <dbReference type="ARBA" id="ARBA00007274"/>
    </source>
</evidence>
<keyword evidence="3" id="KW-0472">Membrane</keyword>
<keyword evidence="3" id="KW-1133">Transmembrane helix</keyword>
<dbReference type="PANTHER" id="PTHR23416:SF23">
    <property type="entry name" value="ACETYLTRANSFERASE C18B11.09C-RELATED"/>
    <property type="match status" value="1"/>
</dbReference>
<evidence type="ECO:0000256" key="3">
    <source>
        <dbReference type="SAM" id="Phobius"/>
    </source>
</evidence>
<dbReference type="EMBL" id="SNWI01000008">
    <property type="protein sequence ID" value="TDN98224.1"/>
    <property type="molecule type" value="Genomic_DNA"/>
</dbReference>
<reference evidence="4 5" key="1">
    <citation type="submission" date="2019-03" db="EMBL/GenBank/DDBJ databases">
        <title>Freshwater and sediment microbial communities from various areas in North America, analyzing microbe dynamics in response to fracking.</title>
        <authorList>
            <person name="Lamendella R."/>
        </authorList>
    </citation>
    <scope>NUCLEOTIDE SEQUENCE [LARGE SCALE GENOMIC DNA]</scope>
    <source>
        <strain evidence="4 5">114D</strain>
    </source>
</reference>
<comment type="similarity">
    <text evidence="1">Belongs to the transferase hexapeptide repeat family.</text>
</comment>
<accession>A0A4R6GU63</accession>
<dbReference type="PANTHER" id="PTHR23416">
    <property type="entry name" value="SIALIC ACID SYNTHASE-RELATED"/>
    <property type="match status" value="1"/>
</dbReference>